<feature type="region of interest" description="Disordered" evidence="2">
    <location>
        <begin position="481"/>
        <end position="539"/>
    </location>
</feature>
<feature type="compositionally biased region" description="Polar residues" evidence="2">
    <location>
        <begin position="74"/>
        <end position="91"/>
    </location>
</feature>
<feature type="region of interest" description="Disordered" evidence="2">
    <location>
        <begin position="1"/>
        <end position="114"/>
    </location>
</feature>
<feature type="compositionally biased region" description="Polar residues" evidence="2">
    <location>
        <begin position="320"/>
        <end position="332"/>
    </location>
</feature>
<feature type="compositionally biased region" description="Polar residues" evidence="2">
    <location>
        <begin position="366"/>
        <end position="377"/>
    </location>
</feature>
<dbReference type="Proteomes" id="UP000265631">
    <property type="component" value="Unassembled WGS sequence"/>
</dbReference>
<feature type="compositionally biased region" description="Acidic residues" evidence="2">
    <location>
        <begin position="825"/>
        <end position="838"/>
    </location>
</feature>
<evidence type="ECO:0000313" key="3">
    <source>
        <dbReference type="EMBL" id="RFN47259.1"/>
    </source>
</evidence>
<dbReference type="GO" id="GO:0006355">
    <property type="term" value="P:regulation of DNA-templated transcription"/>
    <property type="evidence" value="ECO:0007669"/>
    <property type="project" value="InterPro"/>
</dbReference>
<dbReference type="GO" id="GO:0005737">
    <property type="term" value="C:cytoplasm"/>
    <property type="evidence" value="ECO:0007669"/>
    <property type="project" value="InterPro"/>
</dbReference>
<feature type="compositionally biased region" description="Low complexity" evidence="2">
    <location>
        <begin position="104"/>
        <end position="114"/>
    </location>
</feature>
<keyword evidence="1" id="KW-0175">Coiled coil</keyword>
<feature type="region of interest" description="Disordered" evidence="2">
    <location>
        <begin position="616"/>
        <end position="690"/>
    </location>
</feature>
<proteinExistence type="predicted"/>
<organism evidence="3 4">
    <name type="scientific">Fusarium flagelliforme</name>
    <dbReference type="NCBI Taxonomy" id="2675880"/>
    <lineage>
        <taxon>Eukaryota</taxon>
        <taxon>Fungi</taxon>
        <taxon>Dikarya</taxon>
        <taxon>Ascomycota</taxon>
        <taxon>Pezizomycotina</taxon>
        <taxon>Sordariomycetes</taxon>
        <taxon>Hypocreomycetidae</taxon>
        <taxon>Hypocreales</taxon>
        <taxon>Nectriaceae</taxon>
        <taxon>Fusarium</taxon>
        <taxon>Fusarium incarnatum-equiseti species complex</taxon>
    </lineage>
</organism>
<name>A0A395MJB1_9HYPO</name>
<feature type="compositionally biased region" description="Polar residues" evidence="2">
    <location>
        <begin position="556"/>
        <end position="575"/>
    </location>
</feature>
<dbReference type="STRING" id="2594813.A0A395MJB1"/>
<feature type="compositionally biased region" description="Polar residues" evidence="2">
    <location>
        <begin position="251"/>
        <end position="275"/>
    </location>
</feature>
<accession>A0A395MJB1</accession>
<feature type="compositionally biased region" description="Polar residues" evidence="2">
    <location>
        <begin position="56"/>
        <end position="66"/>
    </location>
</feature>
<dbReference type="GO" id="GO:0005634">
    <property type="term" value="C:nucleus"/>
    <property type="evidence" value="ECO:0007669"/>
    <property type="project" value="InterPro"/>
</dbReference>
<feature type="region of interest" description="Disordered" evidence="2">
    <location>
        <begin position="206"/>
        <end position="225"/>
    </location>
</feature>
<feature type="compositionally biased region" description="Polar residues" evidence="2">
    <location>
        <begin position="492"/>
        <end position="507"/>
    </location>
</feature>
<feature type="compositionally biased region" description="Low complexity" evidence="2">
    <location>
        <begin position="903"/>
        <end position="923"/>
    </location>
</feature>
<feature type="region of interest" description="Disordered" evidence="2">
    <location>
        <begin position="815"/>
        <end position="923"/>
    </location>
</feature>
<evidence type="ECO:0000313" key="4">
    <source>
        <dbReference type="Proteomes" id="UP000265631"/>
    </source>
</evidence>
<feature type="coiled-coil region" evidence="1">
    <location>
        <begin position="136"/>
        <end position="163"/>
    </location>
</feature>
<dbReference type="GO" id="GO:0007623">
    <property type="term" value="P:circadian rhythm"/>
    <property type="evidence" value="ECO:0007669"/>
    <property type="project" value="InterPro"/>
</dbReference>
<keyword evidence="4" id="KW-1185">Reference proteome</keyword>
<feature type="compositionally biased region" description="Polar residues" evidence="2">
    <location>
        <begin position="620"/>
        <end position="656"/>
    </location>
</feature>
<reference evidence="3 4" key="1">
    <citation type="journal article" date="2018" name="PLoS Pathog.">
        <title>Evolution of structural diversity of trichothecenes, a family of toxins produced by plant pathogenic and entomopathogenic fungi.</title>
        <authorList>
            <person name="Proctor R.H."/>
            <person name="McCormick S.P."/>
            <person name="Kim H.S."/>
            <person name="Cardoza R.E."/>
            <person name="Stanley A.M."/>
            <person name="Lindo L."/>
            <person name="Kelly A."/>
            <person name="Brown D.W."/>
            <person name="Lee T."/>
            <person name="Vaughan M.M."/>
            <person name="Alexander N.J."/>
            <person name="Busman M."/>
            <person name="Gutierrez S."/>
        </authorList>
    </citation>
    <scope>NUCLEOTIDE SEQUENCE [LARGE SCALE GENOMIC DNA]</scope>
    <source>
        <strain evidence="3 4">NRRL 13405</strain>
    </source>
</reference>
<sequence length="923" mass="101707">MLPDRSSLHESQSLPTGYALPRRTSHEESIDLRRRLACDASLRMSPGSTPPKVINEATSIRRNSSNDSHDAEQSDPQNWVDHSNENPSATADENIMDIDPPFCQKESASSSSEKSYSHSQYQFASPKLIAADSSSAEDYRSVIDDLTVEIRMLRQELKRYKQTHLDRVSKDKLFEIKVYGLPKKKKAELEDTLRDFAASLDVLPDASSSRRKTKLPPQSGDQVYSRSRFQLHSASSSSGSSLRLPDSAYASMSTGAKSSNTPVSYPMRTKSSTESSEQKVEDYLSGIPEGLYPRYASMTDKERKKLIVGRLEQLFADARTTGSSTVHEQPTLRTEPPREAKILSLEQRYEHSASNPQEDNTETRENGNSADSGTNQPLPMLPLPEQRPTTLRDLDPDRVQIPSENMDYIRHLGLVPPELLSEQQTTQDIPPDAEGWVYLNLLCNLAQLQILNVTPDFVRSAVSEMSAKLQLSPGGRKIRWRGGSHGVKFRTDSSGYKSLNTPSTNDIYDSERGRKRQKTSRSTGKKFQSGASRSNPQLCAPTETFHYKPLFAQQDSCNSQPSLDDTLSSLGSVEDSNPRESRWSLTGSGKPTHRKQRHEGAIIYYKGAPFCIDLSGDPGDSSSTTNILPNGQHQAVPEQSSDFAQSPPRRTTSGSFINYRPLTNRGQVLHQQSPATGGDNDEPPSLLSDGSEAMSDIALDWIWSDSQQYMEYQSLEPSGLGGILADDRFIMVVATKRSKQDVLPSSLASRNRRSDENTKRIIRRLATISTSSPVHGGLKAMPSKEPPTAEIEYLLGRIERPAPVSLPPPAIFFPPFSSNSCTSDENGDISEDADDAEPSGDHVSRRVRSCSSVPHPKRVYPSSGDEDDADPERLSGYHNMGHVTRGNAAKVLPSRPRQTACRTGSATSAAAESGYSSSCEDSS</sequence>
<feature type="compositionally biased region" description="Polar residues" evidence="2">
    <location>
        <begin position="664"/>
        <end position="675"/>
    </location>
</feature>
<feature type="region of interest" description="Disordered" evidence="2">
    <location>
        <begin position="319"/>
        <end position="338"/>
    </location>
</feature>
<feature type="region of interest" description="Disordered" evidence="2">
    <location>
        <begin position="349"/>
        <end position="395"/>
    </location>
</feature>
<dbReference type="EMBL" id="PXXK01000265">
    <property type="protein sequence ID" value="RFN47259.1"/>
    <property type="molecule type" value="Genomic_DNA"/>
</dbReference>
<feature type="compositionally biased region" description="Polar residues" evidence="2">
    <location>
        <begin position="520"/>
        <end position="537"/>
    </location>
</feature>
<feature type="compositionally biased region" description="Basic and acidic residues" evidence="2">
    <location>
        <begin position="24"/>
        <end position="37"/>
    </location>
</feature>
<feature type="region of interest" description="Disordered" evidence="2">
    <location>
        <begin position="556"/>
        <end position="597"/>
    </location>
</feature>
<dbReference type="AlphaFoldDB" id="A0A395MJB1"/>
<dbReference type="InterPro" id="IPR018554">
    <property type="entry name" value="FRQ"/>
</dbReference>
<gene>
    <name evidence="3" type="ORF">FIE12Z_8489</name>
</gene>
<evidence type="ECO:0000256" key="1">
    <source>
        <dbReference type="SAM" id="Coils"/>
    </source>
</evidence>
<evidence type="ECO:0000256" key="2">
    <source>
        <dbReference type="SAM" id="MobiDB-lite"/>
    </source>
</evidence>
<protein>
    <submittedName>
        <fullName evidence="3">Frequency clock protein</fullName>
    </submittedName>
</protein>
<comment type="caution">
    <text evidence="3">The sequence shown here is derived from an EMBL/GenBank/DDBJ whole genome shotgun (WGS) entry which is preliminary data.</text>
</comment>
<feature type="region of interest" description="Disordered" evidence="2">
    <location>
        <begin position="251"/>
        <end position="280"/>
    </location>
</feature>
<dbReference type="Pfam" id="PF09421">
    <property type="entry name" value="FRQ"/>
    <property type="match status" value="1"/>
</dbReference>